<organism evidence="1 2">
    <name type="scientific">Henosepilachna vigintioctopunctata</name>
    <dbReference type="NCBI Taxonomy" id="420089"/>
    <lineage>
        <taxon>Eukaryota</taxon>
        <taxon>Metazoa</taxon>
        <taxon>Ecdysozoa</taxon>
        <taxon>Arthropoda</taxon>
        <taxon>Hexapoda</taxon>
        <taxon>Insecta</taxon>
        <taxon>Pterygota</taxon>
        <taxon>Neoptera</taxon>
        <taxon>Endopterygota</taxon>
        <taxon>Coleoptera</taxon>
        <taxon>Polyphaga</taxon>
        <taxon>Cucujiformia</taxon>
        <taxon>Coccinelloidea</taxon>
        <taxon>Coccinellidae</taxon>
        <taxon>Epilachninae</taxon>
        <taxon>Epilachnini</taxon>
        <taxon>Henosepilachna</taxon>
    </lineage>
</organism>
<gene>
    <name evidence="1" type="ORF">WA026_015104</name>
</gene>
<dbReference type="AlphaFoldDB" id="A0AAW1TT52"/>
<proteinExistence type="predicted"/>
<name>A0AAW1TT52_9CUCU</name>
<dbReference type="Proteomes" id="UP001431783">
    <property type="component" value="Unassembled WGS sequence"/>
</dbReference>
<comment type="caution">
    <text evidence="1">The sequence shown here is derived from an EMBL/GenBank/DDBJ whole genome shotgun (WGS) entry which is preliminary data.</text>
</comment>
<accession>A0AAW1TT52</accession>
<evidence type="ECO:0000313" key="1">
    <source>
        <dbReference type="EMBL" id="KAK9871858.1"/>
    </source>
</evidence>
<evidence type="ECO:0000313" key="2">
    <source>
        <dbReference type="Proteomes" id="UP001431783"/>
    </source>
</evidence>
<protein>
    <submittedName>
        <fullName evidence="1">Uncharacterized protein</fullName>
    </submittedName>
</protein>
<sequence length="216" mass="24968">MDKECMMADINLDKPPATTNIQDGFTEVKYRRRNRNNLPRTSISGLKNLGTQGIAPVSEKDIFRAKPSKMWLYVRKVINTVTESIVKDYIKNQIKITDSDKVEVYKLSLLGKSHAFQVGIDASLFEKVNCADFWPNGIRRFHFDFRWTNFTDMELLSGENETYVLMQKDMCSRSKTYGHKDTNDLMDDTRHGIVLKCAHARTDIGNDTIRNKDFEN</sequence>
<reference evidence="1 2" key="1">
    <citation type="submission" date="2023-03" db="EMBL/GenBank/DDBJ databases">
        <title>Genome insight into feeding habits of ladybird beetles.</title>
        <authorList>
            <person name="Li H.-S."/>
            <person name="Huang Y.-H."/>
            <person name="Pang H."/>
        </authorList>
    </citation>
    <scope>NUCLEOTIDE SEQUENCE [LARGE SCALE GENOMIC DNA]</scope>
    <source>
        <strain evidence="1">SYSU_2023b</strain>
        <tissue evidence="1">Whole body</tissue>
    </source>
</reference>
<keyword evidence="2" id="KW-1185">Reference proteome</keyword>
<dbReference type="EMBL" id="JARQZJ010000008">
    <property type="protein sequence ID" value="KAK9871858.1"/>
    <property type="molecule type" value="Genomic_DNA"/>
</dbReference>